<dbReference type="Proteomes" id="UP000253094">
    <property type="component" value="Unassembled WGS sequence"/>
</dbReference>
<proteinExistence type="predicted"/>
<gene>
    <name evidence="1" type="ORF">DQ384_05350</name>
</gene>
<dbReference type="RefSeq" id="WP_114027584.1">
    <property type="nucleotide sequence ID" value="NZ_QOIL01000003.1"/>
</dbReference>
<comment type="caution">
    <text evidence="1">The sequence shown here is derived from an EMBL/GenBank/DDBJ whole genome shotgun (WGS) entry which is preliminary data.</text>
</comment>
<evidence type="ECO:0000313" key="1">
    <source>
        <dbReference type="EMBL" id="RCG31969.1"/>
    </source>
</evidence>
<dbReference type="OrthoDB" id="3542877at2"/>
<sequence length="101" mass="10850">MLQKRIPAGSKEFLHLDFDVAPGNITSLPVEMAITVYPRGPVDADWADAEWTPSAAPPASRLLIGPGSSRPLGRATYCVWGRVTAAPELPLVEAPWVLTIT</sequence>
<reference evidence="1 2" key="1">
    <citation type="submission" date="2018-06" db="EMBL/GenBank/DDBJ databases">
        <title>Sphaerisporangium craniellae sp. nov., isolated from a marine sponge in the South China Sea.</title>
        <authorList>
            <person name="Li L."/>
        </authorList>
    </citation>
    <scope>NUCLEOTIDE SEQUENCE [LARGE SCALE GENOMIC DNA]</scope>
    <source>
        <strain evidence="1 2">CCTCC AA 208026</strain>
    </source>
</reference>
<keyword evidence="2" id="KW-1185">Reference proteome</keyword>
<name>A0A367FPY8_9ACTN</name>
<dbReference type="AlphaFoldDB" id="A0A367FPY8"/>
<organism evidence="1 2">
    <name type="scientific">Sphaerisporangium album</name>
    <dbReference type="NCBI Taxonomy" id="509200"/>
    <lineage>
        <taxon>Bacteria</taxon>
        <taxon>Bacillati</taxon>
        <taxon>Actinomycetota</taxon>
        <taxon>Actinomycetes</taxon>
        <taxon>Streptosporangiales</taxon>
        <taxon>Streptosporangiaceae</taxon>
        <taxon>Sphaerisporangium</taxon>
    </lineage>
</organism>
<evidence type="ECO:0000313" key="2">
    <source>
        <dbReference type="Proteomes" id="UP000253094"/>
    </source>
</evidence>
<protein>
    <submittedName>
        <fullName evidence="1">Uncharacterized protein</fullName>
    </submittedName>
</protein>
<accession>A0A367FPY8</accession>
<dbReference type="EMBL" id="QOIL01000003">
    <property type="protein sequence ID" value="RCG31969.1"/>
    <property type="molecule type" value="Genomic_DNA"/>
</dbReference>